<keyword evidence="2" id="KW-1185">Reference proteome</keyword>
<organism evidence="1 2">
    <name type="scientific">Astrephomene gubernaculifera</name>
    <dbReference type="NCBI Taxonomy" id="47775"/>
    <lineage>
        <taxon>Eukaryota</taxon>
        <taxon>Viridiplantae</taxon>
        <taxon>Chlorophyta</taxon>
        <taxon>core chlorophytes</taxon>
        <taxon>Chlorophyceae</taxon>
        <taxon>CS clade</taxon>
        <taxon>Chlamydomonadales</taxon>
        <taxon>Astrephomenaceae</taxon>
        <taxon>Astrephomene</taxon>
    </lineage>
</organism>
<reference evidence="1 2" key="1">
    <citation type="journal article" date="2021" name="Sci. Rep.">
        <title>Genome sequencing of the multicellular alga Astrephomene provides insights into convergent evolution of germ-soma differentiation.</title>
        <authorList>
            <person name="Yamashita S."/>
            <person name="Yamamoto K."/>
            <person name="Matsuzaki R."/>
            <person name="Suzuki S."/>
            <person name="Yamaguchi H."/>
            <person name="Hirooka S."/>
            <person name="Minakuchi Y."/>
            <person name="Miyagishima S."/>
            <person name="Kawachi M."/>
            <person name="Toyoda A."/>
            <person name="Nozaki H."/>
        </authorList>
    </citation>
    <scope>NUCLEOTIDE SEQUENCE [LARGE SCALE GENOMIC DNA]</scope>
    <source>
        <strain evidence="1 2">NIES-4017</strain>
    </source>
</reference>
<gene>
    <name evidence="1" type="ORF">Agub_g13685</name>
</gene>
<evidence type="ECO:0000313" key="2">
    <source>
        <dbReference type="Proteomes" id="UP001054857"/>
    </source>
</evidence>
<dbReference type="Proteomes" id="UP001054857">
    <property type="component" value="Unassembled WGS sequence"/>
</dbReference>
<feature type="non-terminal residue" evidence="1">
    <location>
        <position position="100"/>
    </location>
</feature>
<evidence type="ECO:0000313" key="1">
    <source>
        <dbReference type="EMBL" id="GFR51320.1"/>
    </source>
</evidence>
<proteinExistence type="predicted"/>
<feature type="non-terminal residue" evidence="1">
    <location>
        <position position="1"/>
    </location>
</feature>
<accession>A0AAD3HSU1</accession>
<sequence>DAAADAADGTVSPANAVAALPPSPFLGDFNYGVQPAFETPPLRLFLGERGQAALCANWWYVDSESSTIRGPYSPEQMMLSYVAGCRELHEETLVCGTDAD</sequence>
<protein>
    <submittedName>
        <fullName evidence="1">Uncharacterized protein</fullName>
    </submittedName>
</protein>
<dbReference type="AlphaFoldDB" id="A0AAD3HSU1"/>
<name>A0AAD3HSU1_9CHLO</name>
<comment type="caution">
    <text evidence="1">The sequence shown here is derived from an EMBL/GenBank/DDBJ whole genome shotgun (WGS) entry which is preliminary data.</text>
</comment>
<dbReference type="EMBL" id="BMAR01000048">
    <property type="protein sequence ID" value="GFR51320.1"/>
    <property type="molecule type" value="Genomic_DNA"/>
</dbReference>